<evidence type="ECO:0000259" key="1">
    <source>
        <dbReference type="Pfam" id="PF20419"/>
    </source>
</evidence>
<organism evidence="2">
    <name type="scientific">Curvibacter symbiont subsp. Hydra magnipapillata</name>
    <dbReference type="NCBI Taxonomy" id="667019"/>
    <lineage>
        <taxon>Bacteria</taxon>
        <taxon>Pseudomonadati</taxon>
        <taxon>Pseudomonadota</taxon>
        <taxon>Betaproteobacteria</taxon>
        <taxon>Burkholderiales</taxon>
        <taxon>Comamonadaceae</taxon>
        <taxon>Curvibacter</taxon>
    </lineage>
</organism>
<dbReference type="EMBL" id="FN543105">
    <property type="protein sequence ID" value="CBA30179.1"/>
    <property type="molecule type" value="Genomic_DNA"/>
</dbReference>
<feature type="domain" description="DUF6701" evidence="1">
    <location>
        <begin position="457"/>
        <end position="724"/>
    </location>
</feature>
<sequence length="735" mass="75002">MNYRSSVNSVCCGSTCGNSCVTNNSTFAMPAACAVPQTCVVDSFASGTLDTSLWNALTLSGPFTPQVVTVNSQKRLRLTDNRGSEATMVQLKKWFPAAGNKVVVQFDHYVYGGTGADGVVVVLSDASISPAPGAPGGSLGYAQSTIAGFSGGWLGIGIDEYGNFPNTNEGRQTYPTGWTAPAGANVAAGFRANSVAIRGSGSGTTGYRLLANTGTLSPVIWSNSNTSSTAHRYRITVDNSNNVNAFVTVERDTTASGNSFATIIPKFDVLGTNSGQSAVPANLLLSLTGGTGGQNNIHEMANLSICATYINEPGNSSAAAAFDCLETGTNSPWVSSNSASVKPLYTKLTSTNFTFDVAALKTDGTLESNYVAAGGNTKYVLAELFDSTTPAASCSAYASPLASQVVTFASGTFSGAAGRAKTGNFNIATARSKLLCRVKECTTSACTAFTSVSPACSTDQFSVRPQQLTITAPTMSNTALSGAPSAKAGTAFTLDAAAGVSSGYTGTPAIDMTKVVDHNAAVIANGTLSGSFAAGTGAKATGSSFAYQDVGNIQFQANAVVDSTFTSIDQSNSGCIAGSTSNTLSGGKYGCNIGSAASAKLGRWYPSHYSFTGTITPSCAAGGFTYMDEDALGVLLTIKAHASSGGTASATDPVVSRYTTGYTNLASVTVSGDNGGAAVAASRLGSPAFPPMPNTALWSAGQWVINDSYAFSKLVSPDGPYDSFKRRIQPVDATH</sequence>
<dbReference type="InterPro" id="IPR013320">
    <property type="entry name" value="ConA-like_dom_sf"/>
</dbReference>
<dbReference type="InterPro" id="IPR046524">
    <property type="entry name" value="DUF6701"/>
</dbReference>
<dbReference type="SUPFAM" id="SSF49899">
    <property type="entry name" value="Concanavalin A-like lectins/glucanases"/>
    <property type="match status" value="1"/>
</dbReference>
<protein>
    <recommendedName>
        <fullName evidence="1">DUF6701 domain-containing protein</fullName>
    </recommendedName>
</protein>
<dbReference type="AlphaFoldDB" id="C9YBZ6"/>
<proteinExistence type="predicted"/>
<gene>
    <name evidence="2" type="ORF">Csp_C22250</name>
</gene>
<accession>C9YBZ6</accession>
<evidence type="ECO:0000313" key="2">
    <source>
        <dbReference type="EMBL" id="CBA30179.1"/>
    </source>
</evidence>
<reference evidence="2" key="1">
    <citation type="journal article" date="2010" name="Nature">
        <title>The Dynamic genome of Hydra.</title>
        <authorList>
            <person name="Chapman J.A."/>
            <person name="Kirkness E.F."/>
            <person name="Simakov O."/>
            <person name="Hampson S.E."/>
            <person name="Mitros T."/>
            <person name="Weinmaier T."/>
            <person name="Rattei T."/>
            <person name="Balasubramanian P.G."/>
            <person name="Borman J."/>
            <person name="Busam D."/>
            <person name="Disbennett K."/>
            <person name="Pfannkoch C."/>
            <person name="Sumin N."/>
            <person name="Sutton G."/>
            <person name="Viswanathan L."/>
            <person name="Walenz B."/>
            <person name="Goodstein D.M."/>
            <person name="Hellsten U."/>
            <person name="Kawashima T."/>
            <person name="Prochnik S.E."/>
            <person name="Putnam N.H."/>
            <person name="Shu S."/>
            <person name="Blumberg B."/>
            <person name="Dana C.E."/>
            <person name="Gee L."/>
            <person name="Kibler D.F."/>
            <person name="Law L."/>
            <person name="Lindgens D."/>
            <person name="Martinez D.E."/>
            <person name="Peng J."/>
            <person name="Wigge P.A."/>
            <person name="Bertulat B."/>
            <person name="Guder C."/>
            <person name="Nakamura Y."/>
            <person name="Ozbek S."/>
            <person name="Watanabe H."/>
            <person name="Khalturin K."/>
            <person name="Hemmrich G."/>
            <person name="Franke A."/>
            <person name="Augustin R."/>
            <person name="Fraune S."/>
            <person name="Hayakawa E."/>
            <person name="Hayakawa S."/>
            <person name="Hirose M."/>
            <person name="Hwang J."/>
            <person name="Ikeo K."/>
            <person name="Nishimiya-Fujisawa C."/>
            <person name="Ogura A."/>
            <person name="Takahashi T."/>
            <person name="Steinmetz P.R."/>
            <person name="Zhang X."/>
            <person name="Aufschnaiter R."/>
            <person name="Eder M.K."/>
            <person name="Gorny A.K."/>
            <person name="Salvenmoser W."/>
            <person name="Heimberg A.M."/>
            <person name="Wheeler B.M."/>
            <person name="Peterson K.J."/>
            <person name="Boettger A."/>
            <person name="Tischler P."/>
            <person name="Wolf A."/>
            <person name="Gojobori T."/>
            <person name="Remington K.A."/>
            <person name="Strausberg R.L."/>
            <person name="Venter J."/>
            <person name="Technau U."/>
            <person name="Hobmayer B."/>
            <person name="Bosch T.C."/>
            <person name="Holstein T.W."/>
            <person name="Fujisawa T."/>
            <person name="Bode H.R."/>
            <person name="David C.N."/>
            <person name="Rokhsar D.S."/>
            <person name="Steele R.E."/>
        </authorList>
    </citation>
    <scope>NUCLEOTIDE SEQUENCE</scope>
</reference>
<dbReference type="Pfam" id="PF20419">
    <property type="entry name" value="DUF6701"/>
    <property type="match status" value="1"/>
</dbReference>
<name>C9YBZ6_CURXX</name>